<dbReference type="RefSeq" id="XP_003883524.1">
    <property type="nucleotide sequence ID" value="XM_003883475.1"/>
</dbReference>
<dbReference type="AlphaFoldDB" id="F0VID1"/>
<evidence type="ECO:0000313" key="3">
    <source>
        <dbReference type="EMBL" id="CEL67480.1"/>
    </source>
</evidence>
<sequence length="143" mass="16402">MGQGIALFVLIVSYLHLQMRASVMLAEAWEDLRPVDACLPVDRRYAKFNTDLCASIGLLPCMSVALTTFQFRMGLISEAPAATRCFKLLSNFQSTFTCEYKHLKQFIFYEISTGHVYIDACTDACREIWQEYAYLFEAQDARR</sequence>
<keyword evidence="4" id="KW-1185">Reference proteome</keyword>
<reference evidence="4" key="3">
    <citation type="journal article" date="2012" name="PLoS Pathog.">
        <title>Comparative genomics of the apicomplexan parasites Toxoplasma gondii and Neospora caninum: Coccidia differing in host range and transmission strategy.</title>
        <authorList>
            <person name="Reid A.J."/>
            <person name="Vermont S.J."/>
            <person name="Cotton J.A."/>
            <person name="Harris D."/>
            <person name="Hill-Cawthorne G.A."/>
            <person name="Konen-Waisman S."/>
            <person name="Latham S.M."/>
            <person name="Mourier T."/>
            <person name="Norton R."/>
            <person name="Quail M.A."/>
            <person name="Sanders M."/>
            <person name="Shanmugam D."/>
            <person name="Sohal A."/>
            <person name="Wasmuth J.D."/>
            <person name="Brunk B."/>
            <person name="Grigg M.E."/>
            <person name="Howard J.C."/>
            <person name="Parkinson J."/>
            <person name="Roos D.S."/>
            <person name="Trees A.J."/>
            <person name="Berriman M."/>
            <person name="Pain A."/>
            <person name="Wastling J.M."/>
        </authorList>
    </citation>
    <scope>NUCLEOTIDE SEQUENCE [LARGE SCALE GENOMIC DNA]</scope>
    <source>
        <strain evidence="4">Liverpool</strain>
    </source>
</reference>
<dbReference type="EMBL" id="FR823390">
    <property type="protein sequence ID" value="CBZ53492.1"/>
    <property type="molecule type" value="Genomic_DNA"/>
</dbReference>
<keyword evidence="1" id="KW-0732">Signal</keyword>
<dbReference type="InParanoid" id="F0VID1"/>
<dbReference type="Proteomes" id="UP000007494">
    <property type="component" value="Chromosome VIII"/>
</dbReference>
<reference evidence="2" key="2">
    <citation type="submission" date="2011-03" db="EMBL/GenBank/DDBJ databases">
        <title>Comparative genomics and transcriptomics of Neospora caninum and Toxoplasma gondii.</title>
        <authorList>
            <person name="Reid A.J."/>
            <person name="Sohal A."/>
            <person name="Harris D."/>
            <person name="Quail M."/>
            <person name="Sanders M."/>
            <person name="Berriman M."/>
            <person name="Wastling J.M."/>
            <person name="Pain A."/>
        </authorList>
    </citation>
    <scope>NUCLEOTIDE SEQUENCE</scope>
    <source>
        <strain evidence="2">Liverpool</strain>
    </source>
</reference>
<dbReference type="OMA" id="STFTCEY"/>
<feature type="signal peptide" evidence="1">
    <location>
        <begin position="1"/>
        <end position="21"/>
    </location>
</feature>
<feature type="chain" id="PRO_5007655157" description="Transmembrane protein" evidence="1">
    <location>
        <begin position="22"/>
        <end position="143"/>
    </location>
</feature>
<organism evidence="2 4">
    <name type="scientific">Neospora caninum (strain Liverpool)</name>
    <dbReference type="NCBI Taxonomy" id="572307"/>
    <lineage>
        <taxon>Eukaryota</taxon>
        <taxon>Sar</taxon>
        <taxon>Alveolata</taxon>
        <taxon>Apicomplexa</taxon>
        <taxon>Conoidasida</taxon>
        <taxon>Coccidia</taxon>
        <taxon>Eucoccidiorida</taxon>
        <taxon>Eimeriorina</taxon>
        <taxon>Sarcocystidae</taxon>
        <taxon>Neospora</taxon>
    </lineage>
</organism>
<dbReference type="VEuPathDB" id="ToxoDB:NCLIV_032790"/>
<dbReference type="GeneID" id="13442745"/>
<proteinExistence type="predicted"/>
<protein>
    <recommendedName>
        <fullName evidence="5">Transmembrane protein</fullName>
    </recommendedName>
</protein>
<dbReference type="eggNOG" id="ENOG502R0DK">
    <property type="taxonomic scope" value="Eukaryota"/>
</dbReference>
<accession>F0VID1</accession>
<dbReference type="OrthoDB" id="10278666at2759"/>
<evidence type="ECO:0008006" key="5">
    <source>
        <dbReference type="Google" id="ProtNLM"/>
    </source>
</evidence>
<evidence type="ECO:0000256" key="1">
    <source>
        <dbReference type="SAM" id="SignalP"/>
    </source>
</evidence>
<evidence type="ECO:0000313" key="2">
    <source>
        <dbReference type="EMBL" id="CBZ53492.1"/>
    </source>
</evidence>
<dbReference type="EMBL" id="LN714483">
    <property type="protein sequence ID" value="CEL67480.1"/>
    <property type="molecule type" value="Genomic_DNA"/>
</dbReference>
<reference evidence="2" key="1">
    <citation type="submission" date="2011-02" db="EMBL/GenBank/DDBJ databases">
        <authorList>
            <person name="Aslett M."/>
        </authorList>
    </citation>
    <scope>NUCLEOTIDE SEQUENCE</scope>
    <source>
        <strain evidence="2">Liverpool</strain>
    </source>
</reference>
<evidence type="ECO:0000313" key="4">
    <source>
        <dbReference type="Proteomes" id="UP000007494"/>
    </source>
</evidence>
<reference evidence="3" key="4">
    <citation type="journal article" date="2015" name="PLoS ONE">
        <title>Comprehensive Evaluation of Toxoplasma gondii VEG and Neospora caninum LIV Genomes with Tachyzoite Stage Transcriptome and Proteome Defines Novel Transcript Features.</title>
        <authorList>
            <person name="Ramaprasad A."/>
            <person name="Mourier T."/>
            <person name="Naeem R."/>
            <person name="Malas T.B."/>
            <person name="Moussa E."/>
            <person name="Panigrahi A."/>
            <person name="Vermont S.J."/>
            <person name="Otto T.D."/>
            <person name="Wastling J."/>
            <person name="Pain A."/>
        </authorList>
    </citation>
    <scope>NUCLEOTIDE SEQUENCE</scope>
    <source>
        <strain evidence="3">Liverpool</strain>
    </source>
</reference>
<gene>
    <name evidence="3" type="ORF">BN1204_032790</name>
    <name evidence="2" type="ORF">NCLIV_032790</name>
</gene>
<name>F0VID1_NEOCL</name>